<dbReference type="InterPro" id="IPR000504">
    <property type="entry name" value="RRM_dom"/>
</dbReference>
<evidence type="ECO:0000259" key="4">
    <source>
        <dbReference type="PROSITE" id="PS51038"/>
    </source>
</evidence>
<dbReference type="InterPro" id="IPR035979">
    <property type="entry name" value="RBD_domain_sf"/>
</dbReference>
<dbReference type="PROSITE" id="PS51038">
    <property type="entry name" value="BAH"/>
    <property type="match status" value="1"/>
</dbReference>
<reference evidence="5" key="2">
    <citation type="journal article" date="2023" name="Int. J. Mol. Sci.">
        <title>De Novo Assembly and Annotation of 11 Diverse Shrub Willow (Salix) Genomes Reveals Novel Gene Organization in Sex-Linked Regions.</title>
        <authorList>
            <person name="Hyden B."/>
            <person name="Feng K."/>
            <person name="Yates T.B."/>
            <person name="Jawdy S."/>
            <person name="Cereghino C."/>
            <person name="Smart L.B."/>
            <person name="Muchero W."/>
        </authorList>
    </citation>
    <scope>NUCLEOTIDE SEQUENCE [LARGE SCALE GENOMIC DNA]</scope>
    <source>
        <tissue evidence="5">Shoot tip</tissue>
    </source>
</reference>
<feature type="domain" description="BAH" evidence="4">
    <location>
        <begin position="38"/>
        <end position="163"/>
    </location>
</feature>
<dbReference type="SMART" id="SM00439">
    <property type="entry name" value="BAH"/>
    <property type="match status" value="1"/>
</dbReference>
<dbReference type="InterPro" id="IPR012677">
    <property type="entry name" value="Nucleotide-bd_a/b_plait_sf"/>
</dbReference>
<dbReference type="AlphaFoldDB" id="A0A9Q0ZQV3"/>
<evidence type="ECO:0000313" key="6">
    <source>
        <dbReference type="Proteomes" id="UP001151529"/>
    </source>
</evidence>
<dbReference type="Proteomes" id="UP001151529">
    <property type="component" value="Chromosome 6"/>
</dbReference>
<sequence>MVEAKTVENIEFKWGKQRGVGGKKKDVKFYESFSYDGVEYALYDSVYMYKEGETEPYIGKLIKIWENADMTKKVKVLWFFCPREISNYLGDEKTPENELFLASGEGVGSTNVNPLEAIAGKCNVVCSSKDSRNPQSSDEELQEADFVFYRTFDVGNCRILDKIDDKIDGIEVKFLLNRVGNQNSSGVPKLDLNKKEVSGNVVATIDTRVLTRTESYLGEKVTCSSFVKFNEVTKINDWLVDNSGEMASSSSKVKQISYVKPSLAYQKSSPGENSASNLGSGEMTKDDKKESILSYIITSSSKDDVGWSESKVDEVFFVDQVLIEEKVKVAKDSGDIDDRTSKKAKLDYLAKASYDNKVKGLQKVCRDSNGSNSKSVAQTTPASEDKSKPNITKDPHENYSGLSKRPKADEGLTRLANGKFPEASLRQRSKEGFKTNCQIQEVTRRPEADRSKWFKGLPWEERMQTAHEQGTLVLLQNLDPSYTSAEVEDIIWHAFKQSCTVKMIQRTALASPHSGQAFVIFQKREVAEMAVAKLDEGCLMLSNGRPLVGSFAAPCFPGKQSTFFGHLVVTKLRIHRQRVMKEAVSTSHCSQPNTLEYEMAMDWCLLQERSDLALRKLRQQQRQEMRKLWGSFRSRRNVYAESRSSTD</sequence>
<feature type="region of interest" description="Disordered" evidence="2">
    <location>
        <begin position="364"/>
        <end position="412"/>
    </location>
</feature>
<accession>A0A9Q0ZQV3</accession>
<dbReference type="GO" id="GO:0003723">
    <property type="term" value="F:RNA binding"/>
    <property type="evidence" value="ECO:0007669"/>
    <property type="project" value="UniProtKB-UniRule"/>
</dbReference>
<dbReference type="Gene3D" id="2.30.30.490">
    <property type="match status" value="1"/>
</dbReference>
<dbReference type="GO" id="GO:0003682">
    <property type="term" value="F:chromatin binding"/>
    <property type="evidence" value="ECO:0007669"/>
    <property type="project" value="InterPro"/>
</dbReference>
<dbReference type="InterPro" id="IPR001025">
    <property type="entry name" value="BAH_dom"/>
</dbReference>
<proteinExistence type="predicted"/>
<dbReference type="EMBL" id="JAPFFL010000002">
    <property type="protein sequence ID" value="KAJ6743595.1"/>
    <property type="molecule type" value="Genomic_DNA"/>
</dbReference>
<dbReference type="OrthoDB" id="1896853at2759"/>
<dbReference type="CDD" id="cd00590">
    <property type="entry name" value="RRM_SF"/>
    <property type="match status" value="1"/>
</dbReference>
<feature type="domain" description="RRM" evidence="3">
    <location>
        <begin position="471"/>
        <end position="554"/>
    </location>
</feature>
<dbReference type="PROSITE" id="PS50102">
    <property type="entry name" value="RRM"/>
    <property type="match status" value="1"/>
</dbReference>
<dbReference type="PANTHER" id="PTHR47073:SF2">
    <property type="entry name" value="PROTEIN ANTI-SILENCING 1"/>
    <property type="match status" value="1"/>
</dbReference>
<dbReference type="Gene3D" id="3.30.70.330">
    <property type="match status" value="1"/>
</dbReference>
<dbReference type="SUPFAM" id="SSF54928">
    <property type="entry name" value="RNA-binding domain, RBD"/>
    <property type="match status" value="1"/>
</dbReference>
<protein>
    <submittedName>
        <fullName evidence="5">PROTEIN ANTI-SILENCING 1</fullName>
    </submittedName>
</protein>
<feature type="compositionally biased region" description="Polar residues" evidence="2">
    <location>
        <begin position="368"/>
        <end position="382"/>
    </location>
</feature>
<dbReference type="InterPro" id="IPR043151">
    <property type="entry name" value="BAH_sf"/>
</dbReference>
<dbReference type="FunFam" id="2.30.30.490:FF:000017">
    <property type="entry name" value="Bromo-adjacent homology (BAH) domain-containing protein"/>
    <property type="match status" value="1"/>
</dbReference>
<evidence type="ECO:0000256" key="2">
    <source>
        <dbReference type="SAM" id="MobiDB-lite"/>
    </source>
</evidence>
<feature type="compositionally biased region" description="Basic and acidic residues" evidence="2">
    <location>
        <begin position="383"/>
        <end position="397"/>
    </location>
</feature>
<dbReference type="Pfam" id="PF01426">
    <property type="entry name" value="BAH"/>
    <property type="match status" value="1"/>
</dbReference>
<keyword evidence="1" id="KW-0694">RNA-binding</keyword>
<evidence type="ECO:0000256" key="1">
    <source>
        <dbReference type="PROSITE-ProRule" id="PRU00176"/>
    </source>
</evidence>
<name>A0A9Q0ZQV3_SALVM</name>
<evidence type="ECO:0000259" key="3">
    <source>
        <dbReference type="PROSITE" id="PS50102"/>
    </source>
</evidence>
<dbReference type="PANTHER" id="PTHR47073">
    <property type="entry name" value="PROTEIN ANTI-SILENCING 1"/>
    <property type="match status" value="1"/>
</dbReference>
<evidence type="ECO:0000313" key="5">
    <source>
        <dbReference type="EMBL" id="KAJ6743595.1"/>
    </source>
</evidence>
<gene>
    <name evidence="5" type="ORF">OIU85_017533</name>
</gene>
<organism evidence="5 6">
    <name type="scientific">Salix viminalis</name>
    <name type="common">Common osier</name>
    <name type="synonym">Basket willow</name>
    <dbReference type="NCBI Taxonomy" id="40686"/>
    <lineage>
        <taxon>Eukaryota</taxon>
        <taxon>Viridiplantae</taxon>
        <taxon>Streptophyta</taxon>
        <taxon>Embryophyta</taxon>
        <taxon>Tracheophyta</taxon>
        <taxon>Spermatophyta</taxon>
        <taxon>Magnoliopsida</taxon>
        <taxon>eudicotyledons</taxon>
        <taxon>Gunneridae</taxon>
        <taxon>Pentapetalae</taxon>
        <taxon>rosids</taxon>
        <taxon>fabids</taxon>
        <taxon>Malpighiales</taxon>
        <taxon>Salicaceae</taxon>
        <taxon>Saliceae</taxon>
        <taxon>Salix</taxon>
    </lineage>
</organism>
<reference evidence="5" key="1">
    <citation type="submission" date="2022-11" db="EMBL/GenBank/DDBJ databases">
        <authorList>
            <person name="Hyden B.L."/>
            <person name="Feng K."/>
            <person name="Yates T."/>
            <person name="Jawdy S."/>
            <person name="Smart L.B."/>
            <person name="Muchero W."/>
        </authorList>
    </citation>
    <scope>NUCLEOTIDE SEQUENCE</scope>
    <source>
        <tissue evidence="5">Shoot tip</tissue>
    </source>
</reference>
<comment type="caution">
    <text evidence="5">The sequence shown here is derived from an EMBL/GenBank/DDBJ whole genome shotgun (WGS) entry which is preliminary data.</text>
</comment>
<keyword evidence="6" id="KW-1185">Reference proteome</keyword>